<reference evidence="1" key="1">
    <citation type="submission" date="2021-11" db="EMBL/GenBank/DDBJ databases">
        <title>Vibrio ZSDE26 sp. nov. and Vibrio ZSDZ34 sp. nov., isolated from coastal seawater in Qingdao.</title>
        <authorList>
            <person name="Zhang P."/>
        </authorList>
    </citation>
    <scope>NUCLEOTIDE SEQUENCE</scope>
    <source>
        <strain evidence="1">ZSDE26</strain>
    </source>
</reference>
<comment type="caution">
    <text evidence="1">The sequence shown here is derived from an EMBL/GenBank/DDBJ whole genome shotgun (WGS) entry which is preliminary data.</text>
</comment>
<dbReference type="AlphaFoldDB" id="A0A9X2BHS9"/>
<name>A0A9X2BHS9_9VIBR</name>
<sequence length="46" mass="5129">MTKKPVIALFLPAMAGFIHARNPIQAGAKKLRSFIIDEIISTRSLY</sequence>
<dbReference type="RefSeq" id="WP_248008409.1">
    <property type="nucleotide sequence ID" value="NZ_JAJHVV010000004.1"/>
</dbReference>
<protein>
    <submittedName>
        <fullName evidence="1">Uncharacterized protein</fullName>
    </submittedName>
</protein>
<keyword evidence="2" id="KW-1185">Reference proteome</keyword>
<dbReference type="Proteomes" id="UP001139559">
    <property type="component" value="Unassembled WGS sequence"/>
</dbReference>
<evidence type="ECO:0000313" key="2">
    <source>
        <dbReference type="Proteomes" id="UP001139559"/>
    </source>
</evidence>
<evidence type="ECO:0000313" key="1">
    <source>
        <dbReference type="EMBL" id="MCK6263330.1"/>
    </source>
</evidence>
<proteinExistence type="predicted"/>
<accession>A0A9X2BHS9</accession>
<dbReference type="EMBL" id="JAJHVV010000004">
    <property type="protein sequence ID" value="MCK6263330.1"/>
    <property type="molecule type" value="Genomic_DNA"/>
</dbReference>
<organism evidence="1 2">
    <name type="scientific">Vibrio amylolyticus</name>
    <dbReference type="NCBI Taxonomy" id="2847292"/>
    <lineage>
        <taxon>Bacteria</taxon>
        <taxon>Pseudomonadati</taxon>
        <taxon>Pseudomonadota</taxon>
        <taxon>Gammaproteobacteria</taxon>
        <taxon>Vibrionales</taxon>
        <taxon>Vibrionaceae</taxon>
        <taxon>Vibrio</taxon>
    </lineage>
</organism>
<gene>
    <name evidence="1" type="ORF">KP803_08565</name>
</gene>